<organism evidence="2">
    <name type="scientific">Sulfurovum sp. enrichment culture clone C5</name>
    <dbReference type="NCBI Taxonomy" id="497650"/>
    <lineage>
        <taxon>Bacteria</taxon>
        <taxon>Pseudomonadati</taxon>
        <taxon>Campylobacterota</taxon>
        <taxon>Epsilonproteobacteria</taxon>
        <taxon>Campylobacterales</taxon>
        <taxon>Sulfurovaceae</taxon>
        <taxon>Sulfurovum</taxon>
        <taxon>environmental samples</taxon>
    </lineage>
</organism>
<evidence type="ECO:0000256" key="1">
    <source>
        <dbReference type="SAM" id="Coils"/>
    </source>
</evidence>
<proteinExistence type="predicted"/>
<dbReference type="EMBL" id="FAXN01000053">
    <property type="protein sequence ID" value="CUV65917.1"/>
    <property type="molecule type" value="Genomic_DNA"/>
</dbReference>
<keyword evidence="1" id="KW-0175">Coiled coil</keyword>
<protein>
    <recommendedName>
        <fullName evidence="3">Lipoprotein</fullName>
    </recommendedName>
</protein>
<sequence>MKIRYVLVLAMALMFAGCGDKDSSSSEEKAVNEIEDMKQSMEEANKQISKYTSEDLKKATPLSNDKLKAFLPENIDGMNRKSFNIGQMGFHAADAKYEADGKKISLSILDGAGEAGAAMIGMMQLGMSAGGESENENGYMKPLSIDGCNGVEEQEKSSDGSNVVNKVSLIVGDRFMLTFEAEGMEMDKLKSIVEDSGLIDDLEDAK</sequence>
<dbReference type="PROSITE" id="PS51257">
    <property type="entry name" value="PROKAR_LIPOPROTEIN"/>
    <property type="match status" value="1"/>
</dbReference>
<reference evidence="2" key="1">
    <citation type="submission" date="2015-11" db="EMBL/GenBank/DDBJ databases">
        <authorList>
            <person name="Zhang Y."/>
            <person name="Guo Z."/>
        </authorList>
    </citation>
    <scope>NUCLEOTIDE SEQUENCE</scope>
    <source>
        <strain evidence="2">BN30871</strain>
    </source>
</reference>
<gene>
    <name evidence="2" type="ORF">BN3087_510008</name>
</gene>
<feature type="coiled-coil region" evidence="1">
    <location>
        <begin position="27"/>
        <end position="54"/>
    </location>
</feature>
<accession>A0A0S4XNW6</accession>
<evidence type="ECO:0000313" key="2">
    <source>
        <dbReference type="EMBL" id="CUV65917.1"/>
    </source>
</evidence>
<evidence type="ECO:0008006" key="3">
    <source>
        <dbReference type="Google" id="ProtNLM"/>
    </source>
</evidence>
<dbReference type="AlphaFoldDB" id="A0A0S4XNW6"/>
<name>A0A0S4XNW6_9BACT</name>